<dbReference type="FunFam" id="3.40.1190.20:FF:000091">
    <property type="entry name" value="ATP-dependent (S)-NAD(P)H-hydrate dehydratase"/>
    <property type="match status" value="1"/>
</dbReference>
<feature type="binding site" evidence="8">
    <location>
        <begin position="157"/>
        <end position="163"/>
    </location>
    <ligand>
        <name>(6S)-NADPHX</name>
        <dbReference type="ChEBI" id="CHEBI:64076"/>
    </ligand>
</feature>
<sequence>MSHILDLFKPMIPSLINSLHKGQAGRVAVMGGSKEYTGAPYFSGISSLRIGSDICHIFTPTEGGTATALKTLSPELIVHPIEKNDPSEIIPWLLSLHVIIIGPGLGRSQGAWNCASEVIKAARNINLPIVLDGDALRLVAENLEIIKGYDRAILTPNFVEFKNLSDSVKKMMGDTSNNLLKPEQVASQLGNITIVQKGKEDLITDGNQVILCDNEGMPRRCGGQGDILAGAIGTMFAWSQLYYKYNNNNSDKIQENEQQYPISMISSFAACSLLRHSSKKAFEKNRRSTITQDIINEIPKCFEELFPESL</sequence>
<dbReference type="HAMAP" id="MF_01965">
    <property type="entry name" value="NADHX_dehydratase"/>
    <property type="match status" value="1"/>
</dbReference>
<protein>
    <recommendedName>
        <fullName evidence="8">ATP-dependent (S)-NAD(P)H-hydrate dehydratase</fullName>
        <ecNumber evidence="8">4.2.1.93</ecNumber>
    </recommendedName>
    <alternativeName>
        <fullName evidence="8">ATP-dependent NAD(P)HX dehydratase</fullName>
    </alternativeName>
</protein>
<keyword evidence="2 8" id="KW-0547">Nucleotide-binding</keyword>
<dbReference type="GO" id="GO:0047453">
    <property type="term" value="F:ATP-dependent NAD(P)H-hydrate dehydratase activity"/>
    <property type="evidence" value="ECO:0000318"/>
    <property type="project" value="GO_Central"/>
</dbReference>
<dbReference type="Proteomes" id="UP000001064">
    <property type="component" value="Unassembled WGS sequence"/>
</dbReference>
<dbReference type="Gene3D" id="3.40.1190.20">
    <property type="match status" value="1"/>
</dbReference>
<evidence type="ECO:0000256" key="8">
    <source>
        <dbReference type="HAMAP-Rule" id="MF_03157"/>
    </source>
</evidence>
<dbReference type="GO" id="GO:0005524">
    <property type="term" value="F:ATP binding"/>
    <property type="evidence" value="ECO:0007669"/>
    <property type="project" value="UniProtKB-KW"/>
</dbReference>
<keyword evidence="1 8" id="KW-0597">Phosphoprotein</keyword>
<proteinExistence type="inferred from homology"/>
<feature type="binding site" evidence="8">
    <location>
        <position position="104"/>
    </location>
    <ligand>
        <name>(6S)-NADPHX</name>
        <dbReference type="ChEBI" id="CHEBI:64076"/>
    </ligand>
</feature>
<evidence type="ECO:0000256" key="1">
    <source>
        <dbReference type="ARBA" id="ARBA00022553"/>
    </source>
</evidence>
<dbReference type="FunCoup" id="F0ZI99">
    <property type="interactions" value="7"/>
</dbReference>
<dbReference type="VEuPathDB" id="AmoebaDB:DICPUDRAFT_151213"/>
<dbReference type="OMA" id="WRAAYHN"/>
<keyword evidence="11" id="KW-1185">Reference proteome</keyword>
<dbReference type="InParanoid" id="F0ZI99"/>
<feature type="domain" description="YjeF C-terminal" evidence="9">
    <location>
        <begin position="4"/>
        <end position="305"/>
    </location>
</feature>
<organism evidence="10 11">
    <name type="scientific">Dictyostelium purpureum</name>
    <name type="common">Slime mold</name>
    <dbReference type="NCBI Taxonomy" id="5786"/>
    <lineage>
        <taxon>Eukaryota</taxon>
        <taxon>Amoebozoa</taxon>
        <taxon>Evosea</taxon>
        <taxon>Eumycetozoa</taxon>
        <taxon>Dictyostelia</taxon>
        <taxon>Dictyosteliales</taxon>
        <taxon>Dictyosteliaceae</taxon>
        <taxon>Dictyostelium</taxon>
    </lineage>
</organism>
<dbReference type="EC" id="4.2.1.93" evidence="8"/>
<evidence type="ECO:0000256" key="2">
    <source>
        <dbReference type="ARBA" id="ARBA00022741"/>
    </source>
</evidence>
<dbReference type="PROSITE" id="PS51383">
    <property type="entry name" value="YJEF_C_3"/>
    <property type="match status" value="1"/>
</dbReference>
<comment type="function">
    <text evidence="8">Catalyzes the dehydration of the S-form of NAD(P)HX at the expense of ATP, which is converted to ADP. Together with NAD(P)HX epimerase, which catalyzes the epimerization of the S- and R-forms, the enzyme allows the repair of both epimers of NAD(P)HX, a damaged form of NAD(P)H that is a result of enzymatic or heat-dependent hydration.</text>
</comment>
<feature type="binding site" evidence="8">
    <location>
        <position position="226"/>
    </location>
    <ligand>
        <name>(6S)-NADPHX</name>
        <dbReference type="ChEBI" id="CHEBI:64076"/>
    </ligand>
</feature>
<evidence type="ECO:0000313" key="11">
    <source>
        <dbReference type="Proteomes" id="UP000001064"/>
    </source>
</evidence>
<dbReference type="GeneID" id="10500856"/>
<dbReference type="PANTHER" id="PTHR12592:SF0">
    <property type="entry name" value="ATP-DEPENDENT (S)-NAD(P)H-HYDRATE DEHYDRATASE"/>
    <property type="match status" value="1"/>
</dbReference>
<dbReference type="GO" id="GO:0110051">
    <property type="term" value="P:metabolite repair"/>
    <property type="evidence" value="ECO:0000318"/>
    <property type="project" value="GO_Central"/>
</dbReference>
<dbReference type="RefSeq" id="XP_003287153.1">
    <property type="nucleotide sequence ID" value="XM_003287105.1"/>
</dbReference>
<comment type="similarity">
    <text evidence="8">Belongs to the NnrD/CARKD family.</text>
</comment>
<evidence type="ECO:0000313" key="10">
    <source>
        <dbReference type="EMBL" id="EGC36338.1"/>
    </source>
</evidence>
<evidence type="ECO:0000259" key="9">
    <source>
        <dbReference type="PROSITE" id="PS51383"/>
    </source>
</evidence>
<comment type="cofactor">
    <cofactor evidence="8">
        <name>Mg(2+)</name>
        <dbReference type="ChEBI" id="CHEBI:18420"/>
    </cofactor>
</comment>
<dbReference type="NCBIfam" id="TIGR00196">
    <property type="entry name" value="yjeF_cterm"/>
    <property type="match status" value="1"/>
</dbReference>
<dbReference type="SUPFAM" id="SSF53613">
    <property type="entry name" value="Ribokinase-like"/>
    <property type="match status" value="1"/>
</dbReference>
<dbReference type="InterPro" id="IPR000631">
    <property type="entry name" value="CARKD"/>
</dbReference>
<evidence type="ECO:0000256" key="7">
    <source>
        <dbReference type="ARBA" id="ARBA00047472"/>
    </source>
</evidence>
<evidence type="ECO:0000256" key="4">
    <source>
        <dbReference type="ARBA" id="ARBA00022857"/>
    </source>
</evidence>
<keyword evidence="3 8" id="KW-0067">ATP-binding</keyword>
<evidence type="ECO:0000256" key="5">
    <source>
        <dbReference type="ARBA" id="ARBA00023027"/>
    </source>
</evidence>
<dbReference type="CDD" id="cd01171">
    <property type="entry name" value="YXKO-related"/>
    <property type="match status" value="1"/>
</dbReference>
<name>F0ZI99_DICPU</name>
<keyword evidence="6 8" id="KW-0456">Lyase</keyword>
<reference evidence="11" key="1">
    <citation type="journal article" date="2011" name="Genome Biol.">
        <title>Comparative genomics of the social amoebae Dictyostelium discoideum and Dictyostelium purpureum.</title>
        <authorList>
            <consortium name="US DOE Joint Genome Institute (JGI-PGF)"/>
            <person name="Sucgang R."/>
            <person name="Kuo A."/>
            <person name="Tian X."/>
            <person name="Salerno W."/>
            <person name="Parikh A."/>
            <person name="Feasley C.L."/>
            <person name="Dalin E."/>
            <person name="Tu H."/>
            <person name="Huang E."/>
            <person name="Barry K."/>
            <person name="Lindquist E."/>
            <person name="Shapiro H."/>
            <person name="Bruce D."/>
            <person name="Schmutz J."/>
            <person name="Salamov A."/>
            <person name="Fey P."/>
            <person name="Gaudet P."/>
            <person name="Anjard C."/>
            <person name="Babu M.M."/>
            <person name="Basu S."/>
            <person name="Bushmanova Y."/>
            <person name="van der Wel H."/>
            <person name="Katoh-Kurasawa M."/>
            <person name="Dinh C."/>
            <person name="Coutinho P.M."/>
            <person name="Saito T."/>
            <person name="Elias M."/>
            <person name="Schaap P."/>
            <person name="Kay R.R."/>
            <person name="Henrissat B."/>
            <person name="Eichinger L."/>
            <person name="Rivero F."/>
            <person name="Putnam N.H."/>
            <person name="West C.M."/>
            <person name="Loomis W.F."/>
            <person name="Chisholm R.L."/>
            <person name="Shaulsky G."/>
            <person name="Strassmann J.E."/>
            <person name="Queller D.C."/>
            <person name="Kuspa A."/>
            <person name="Grigoriev I.V."/>
        </authorList>
    </citation>
    <scope>NUCLEOTIDE SEQUENCE [LARGE SCALE GENOMIC DNA]</scope>
    <source>
        <strain evidence="11">QSDP1</strain>
    </source>
</reference>
<comment type="catalytic activity">
    <reaction evidence="8">
        <text>(6S)-NADHX + ATP = ADP + phosphate + NADH + H(+)</text>
        <dbReference type="Rhea" id="RHEA:19017"/>
        <dbReference type="ChEBI" id="CHEBI:15378"/>
        <dbReference type="ChEBI" id="CHEBI:30616"/>
        <dbReference type="ChEBI" id="CHEBI:43474"/>
        <dbReference type="ChEBI" id="CHEBI:57945"/>
        <dbReference type="ChEBI" id="CHEBI:64074"/>
        <dbReference type="ChEBI" id="CHEBI:456216"/>
        <dbReference type="EC" id="4.2.1.93"/>
    </reaction>
</comment>
<dbReference type="Pfam" id="PF01256">
    <property type="entry name" value="Carb_kinase"/>
    <property type="match status" value="1"/>
</dbReference>
<keyword evidence="4" id="KW-0521">NADP</keyword>
<dbReference type="InterPro" id="IPR029056">
    <property type="entry name" value="Ribokinase-like"/>
</dbReference>
<dbReference type="GO" id="GO:0046496">
    <property type="term" value="P:nicotinamide nucleotide metabolic process"/>
    <property type="evidence" value="ECO:0007669"/>
    <property type="project" value="UniProtKB-UniRule"/>
</dbReference>
<dbReference type="OrthoDB" id="8110916at2759"/>
<feature type="binding site" evidence="8">
    <location>
        <begin position="197"/>
        <end position="201"/>
    </location>
    <ligand>
        <name>ATP</name>
        <dbReference type="ChEBI" id="CHEBI:30616"/>
    </ligand>
</feature>
<evidence type="ECO:0000256" key="6">
    <source>
        <dbReference type="ARBA" id="ARBA00023239"/>
    </source>
</evidence>
<dbReference type="KEGG" id="dpp:DICPUDRAFT_151213"/>
<keyword evidence="5 8" id="KW-0520">NAD</keyword>
<comment type="catalytic activity">
    <reaction evidence="7 8">
        <text>(6S)-NADPHX + ATP = ADP + phosphate + NADPH + H(+)</text>
        <dbReference type="Rhea" id="RHEA:32231"/>
        <dbReference type="ChEBI" id="CHEBI:15378"/>
        <dbReference type="ChEBI" id="CHEBI:30616"/>
        <dbReference type="ChEBI" id="CHEBI:43474"/>
        <dbReference type="ChEBI" id="CHEBI:57783"/>
        <dbReference type="ChEBI" id="CHEBI:64076"/>
        <dbReference type="ChEBI" id="CHEBI:456216"/>
        <dbReference type="EC" id="4.2.1.93"/>
    </reaction>
</comment>
<dbReference type="STRING" id="5786.F0ZI99"/>
<dbReference type="AlphaFoldDB" id="F0ZI99"/>
<feature type="binding site" evidence="8">
    <location>
        <begin position="216"/>
        <end position="225"/>
    </location>
    <ligand>
        <name>ATP</name>
        <dbReference type="ChEBI" id="CHEBI:30616"/>
    </ligand>
</feature>
<dbReference type="PANTHER" id="PTHR12592">
    <property type="entry name" value="ATP-DEPENDENT (S)-NAD(P)H-HYDRATE DEHYDRATASE FAMILY MEMBER"/>
    <property type="match status" value="1"/>
</dbReference>
<dbReference type="EMBL" id="GL871030">
    <property type="protein sequence ID" value="EGC36338.1"/>
    <property type="molecule type" value="Genomic_DNA"/>
</dbReference>
<gene>
    <name evidence="10" type="ORF">DICPUDRAFT_151213</name>
</gene>
<accession>F0ZI99</accession>
<dbReference type="eggNOG" id="KOG3974">
    <property type="taxonomic scope" value="Eukaryota"/>
</dbReference>
<evidence type="ECO:0000256" key="3">
    <source>
        <dbReference type="ARBA" id="ARBA00022840"/>
    </source>
</evidence>